<dbReference type="InterPro" id="IPR008889">
    <property type="entry name" value="VQ"/>
</dbReference>
<gene>
    <name evidence="3" type="ORF">STAS_25399</name>
</gene>
<dbReference type="EMBL" id="BKCP01008181">
    <property type="protein sequence ID" value="GER48246.1"/>
    <property type="molecule type" value="Genomic_DNA"/>
</dbReference>
<dbReference type="PANTHER" id="PTHR33179:SF29">
    <property type="entry name" value="OS06G0666400 PROTEIN"/>
    <property type="match status" value="1"/>
</dbReference>
<organism evidence="3 4">
    <name type="scientific">Striga asiatica</name>
    <name type="common">Asiatic witchweed</name>
    <name type="synonym">Buchnera asiatica</name>
    <dbReference type="NCBI Taxonomy" id="4170"/>
    <lineage>
        <taxon>Eukaryota</taxon>
        <taxon>Viridiplantae</taxon>
        <taxon>Streptophyta</taxon>
        <taxon>Embryophyta</taxon>
        <taxon>Tracheophyta</taxon>
        <taxon>Spermatophyta</taxon>
        <taxon>Magnoliopsida</taxon>
        <taxon>eudicotyledons</taxon>
        <taxon>Gunneridae</taxon>
        <taxon>Pentapetalae</taxon>
        <taxon>asterids</taxon>
        <taxon>lamiids</taxon>
        <taxon>Lamiales</taxon>
        <taxon>Orobanchaceae</taxon>
        <taxon>Buchnereae</taxon>
        <taxon>Striga</taxon>
    </lineage>
</organism>
<evidence type="ECO:0000256" key="1">
    <source>
        <dbReference type="SAM" id="MobiDB-lite"/>
    </source>
</evidence>
<evidence type="ECO:0000313" key="3">
    <source>
        <dbReference type="EMBL" id="GER48246.1"/>
    </source>
</evidence>
<sequence>MSSPSDWMELYHSNLTHIGQIGVPPPTTSTTTTTTTTSRNNNLTLDQGRIAKPVAKRRSRASQRAPTTLIKTDLKNFKALVQQFTGEVPMISQIFVGTNRTIDFTAHDVGTSSMRVSQAEHPNHMQQQNMFMVNDHNMNISFDADQGFSSRNENRSFDQDYGMC</sequence>
<feature type="domain" description="VQ" evidence="2">
    <location>
        <begin position="64"/>
        <end position="86"/>
    </location>
</feature>
<dbReference type="AlphaFoldDB" id="A0A5A7QTE3"/>
<dbReference type="OrthoDB" id="1726347at2759"/>
<keyword evidence="4" id="KW-1185">Reference proteome</keyword>
<accession>A0A5A7QTE3</accession>
<protein>
    <submittedName>
        <fullName evidence="3">VQ motif-containing protein</fullName>
    </submittedName>
</protein>
<proteinExistence type="predicted"/>
<evidence type="ECO:0000259" key="2">
    <source>
        <dbReference type="Pfam" id="PF05678"/>
    </source>
</evidence>
<dbReference type="Pfam" id="PF05678">
    <property type="entry name" value="VQ"/>
    <property type="match status" value="1"/>
</dbReference>
<evidence type="ECO:0000313" key="4">
    <source>
        <dbReference type="Proteomes" id="UP000325081"/>
    </source>
</evidence>
<reference evidence="4" key="1">
    <citation type="journal article" date="2019" name="Curr. Biol.">
        <title>Genome Sequence of Striga asiatica Provides Insight into the Evolution of Plant Parasitism.</title>
        <authorList>
            <person name="Yoshida S."/>
            <person name="Kim S."/>
            <person name="Wafula E.K."/>
            <person name="Tanskanen J."/>
            <person name="Kim Y.M."/>
            <person name="Honaas L."/>
            <person name="Yang Z."/>
            <person name="Spallek T."/>
            <person name="Conn C.E."/>
            <person name="Ichihashi Y."/>
            <person name="Cheong K."/>
            <person name="Cui S."/>
            <person name="Der J.P."/>
            <person name="Gundlach H."/>
            <person name="Jiao Y."/>
            <person name="Hori C."/>
            <person name="Ishida J.K."/>
            <person name="Kasahara H."/>
            <person name="Kiba T."/>
            <person name="Kim M.S."/>
            <person name="Koo N."/>
            <person name="Laohavisit A."/>
            <person name="Lee Y.H."/>
            <person name="Lumba S."/>
            <person name="McCourt P."/>
            <person name="Mortimer J.C."/>
            <person name="Mutuku J.M."/>
            <person name="Nomura T."/>
            <person name="Sasaki-Sekimoto Y."/>
            <person name="Seto Y."/>
            <person name="Wang Y."/>
            <person name="Wakatake T."/>
            <person name="Sakakibara H."/>
            <person name="Demura T."/>
            <person name="Yamaguchi S."/>
            <person name="Yoneyama K."/>
            <person name="Manabe R.I."/>
            <person name="Nelson D.C."/>
            <person name="Schulman A.H."/>
            <person name="Timko M.P."/>
            <person name="dePamphilis C.W."/>
            <person name="Choi D."/>
            <person name="Shirasu K."/>
        </authorList>
    </citation>
    <scope>NUCLEOTIDE SEQUENCE [LARGE SCALE GENOMIC DNA]</scope>
    <source>
        <strain evidence="4">cv. UVA1</strain>
    </source>
</reference>
<comment type="caution">
    <text evidence="3">The sequence shown here is derived from an EMBL/GenBank/DDBJ whole genome shotgun (WGS) entry which is preliminary data.</text>
</comment>
<feature type="region of interest" description="Disordered" evidence="1">
    <location>
        <begin position="145"/>
        <end position="164"/>
    </location>
</feature>
<name>A0A5A7QTE3_STRAF</name>
<dbReference type="PANTHER" id="PTHR33179">
    <property type="entry name" value="VQ MOTIF-CONTAINING PROTEIN"/>
    <property type="match status" value="1"/>
</dbReference>
<dbReference type="Proteomes" id="UP000325081">
    <property type="component" value="Unassembled WGS sequence"/>
</dbReference>
<dbReference type="InterPro" id="IPR039609">
    <property type="entry name" value="VQ_15/22"/>
</dbReference>